<dbReference type="Gene3D" id="3.30.420.10">
    <property type="entry name" value="Ribonuclease H-like superfamily/Ribonuclease H"/>
    <property type="match status" value="1"/>
</dbReference>
<feature type="domain" description="Integrase catalytic" evidence="3">
    <location>
        <begin position="425"/>
        <end position="511"/>
    </location>
</feature>
<proteinExistence type="predicted"/>
<dbReference type="InterPro" id="IPR001584">
    <property type="entry name" value="Integrase_cat-core"/>
</dbReference>
<evidence type="ECO:0000256" key="1">
    <source>
        <dbReference type="ARBA" id="ARBA00023268"/>
    </source>
</evidence>
<dbReference type="GO" id="GO:0015074">
    <property type="term" value="P:DNA integration"/>
    <property type="evidence" value="ECO:0007669"/>
    <property type="project" value="InterPro"/>
</dbReference>
<dbReference type="SUPFAM" id="SSF53098">
    <property type="entry name" value="Ribonuclease H-like"/>
    <property type="match status" value="1"/>
</dbReference>
<dbReference type="SUPFAM" id="SSF56672">
    <property type="entry name" value="DNA/RNA polymerases"/>
    <property type="match status" value="1"/>
</dbReference>
<keyword evidence="5" id="KW-1185">Reference proteome</keyword>
<dbReference type="CDD" id="cd09274">
    <property type="entry name" value="RNase_HI_RT_Ty3"/>
    <property type="match status" value="1"/>
</dbReference>
<gene>
    <name evidence="4" type="ORF">MCOR_38653</name>
</gene>
<dbReference type="Gene3D" id="1.10.340.70">
    <property type="match status" value="1"/>
</dbReference>
<name>A0A6J8DA06_MYTCO</name>
<dbReference type="EMBL" id="CACVKT020007047">
    <property type="protein sequence ID" value="CAC5404915.1"/>
    <property type="molecule type" value="Genomic_DNA"/>
</dbReference>
<dbReference type="Proteomes" id="UP000507470">
    <property type="component" value="Unassembled WGS sequence"/>
</dbReference>
<evidence type="ECO:0000256" key="2">
    <source>
        <dbReference type="SAM" id="MobiDB-lite"/>
    </source>
</evidence>
<dbReference type="PROSITE" id="PS50994">
    <property type="entry name" value="INTEGRASE"/>
    <property type="match status" value="1"/>
</dbReference>
<feature type="compositionally biased region" description="Polar residues" evidence="2">
    <location>
        <begin position="656"/>
        <end position="682"/>
    </location>
</feature>
<dbReference type="InterPro" id="IPR036397">
    <property type="entry name" value="RNaseH_sf"/>
</dbReference>
<dbReference type="PANTHER" id="PTHR37984">
    <property type="entry name" value="PROTEIN CBG26694"/>
    <property type="match status" value="1"/>
</dbReference>
<organism evidence="4 5">
    <name type="scientific">Mytilus coruscus</name>
    <name type="common">Sea mussel</name>
    <dbReference type="NCBI Taxonomy" id="42192"/>
    <lineage>
        <taxon>Eukaryota</taxon>
        <taxon>Metazoa</taxon>
        <taxon>Spiralia</taxon>
        <taxon>Lophotrochozoa</taxon>
        <taxon>Mollusca</taxon>
        <taxon>Bivalvia</taxon>
        <taxon>Autobranchia</taxon>
        <taxon>Pteriomorphia</taxon>
        <taxon>Mytilida</taxon>
        <taxon>Mytiloidea</taxon>
        <taxon>Mytilidae</taxon>
        <taxon>Mytilinae</taxon>
        <taxon>Mytilus</taxon>
    </lineage>
</organism>
<dbReference type="InterPro" id="IPR041577">
    <property type="entry name" value="RT_RNaseH_2"/>
</dbReference>
<dbReference type="Pfam" id="PF17919">
    <property type="entry name" value="RT_RNaseH_2"/>
    <property type="match status" value="1"/>
</dbReference>
<evidence type="ECO:0000259" key="3">
    <source>
        <dbReference type="PROSITE" id="PS50994"/>
    </source>
</evidence>
<dbReference type="InterPro" id="IPR043502">
    <property type="entry name" value="DNA/RNA_pol_sf"/>
</dbReference>
<dbReference type="PANTHER" id="PTHR37984:SF5">
    <property type="entry name" value="PROTEIN NYNRIN-LIKE"/>
    <property type="match status" value="1"/>
</dbReference>
<feature type="region of interest" description="Disordered" evidence="2">
    <location>
        <begin position="248"/>
        <end position="270"/>
    </location>
</feature>
<protein>
    <recommendedName>
        <fullName evidence="3">Integrase catalytic domain-containing protein</fullName>
    </recommendedName>
</protein>
<dbReference type="OrthoDB" id="9950135at2759"/>
<keyword evidence="1" id="KW-0511">Multifunctional enzyme</keyword>
<dbReference type="FunFam" id="1.10.340.70:FF:000001">
    <property type="entry name" value="Retrovirus-related Pol polyprotein from transposon gypsy-like Protein"/>
    <property type="match status" value="1"/>
</dbReference>
<dbReference type="GO" id="GO:0003824">
    <property type="term" value="F:catalytic activity"/>
    <property type="evidence" value="ECO:0007669"/>
    <property type="project" value="UniProtKB-KW"/>
</dbReference>
<dbReference type="Pfam" id="PF00665">
    <property type="entry name" value="rve"/>
    <property type="match status" value="1"/>
</dbReference>
<dbReference type="InterPro" id="IPR043128">
    <property type="entry name" value="Rev_trsase/Diguanyl_cyclase"/>
</dbReference>
<sequence>MFNWFRKFIPNFSALIYPLNRLLQKNQRFEWKSEQRMALNDLKTRLVNSEILSFPSFDLPFRLAVDTSSRGIGYMLYQKDSQISKPKIIRFGSKSLKPWQQSYGPTKLELLGMVTSVLDCADYLRGVKFIVECDHQALQPLFQKQFKGAIYERWLAVLQQFSFVIEYKPAEQMQVADALSRCENPHSLQAESPTEEDPYFPYITDEVGEIELPGGQNFAELFKHQKSTSNDMSDNDIVHTGKEIPIVQTTSDSAKSANSAESTNEENTDDQKHIDLCNGVKDMAKVKNEQRNDFEYKHIIAYLEDNQLPLSQKHARRILLEAPDYILIRGVLYRNGKAKSDRNKSKSAYQLAVPHKMIDMILFMIHDSPLGGHSGIQNTLDRLRDDFYFPRMGKIVTDYVASCHDCQSRKVTNLKTKAKIVPYRTPSEPFQVWQVDLFGPLKTSPNGNQYLFTASDMFSKYLFVLPIRNKDMLTVSNAVFSLVSQFGVCETLISDQGSEFIGNCTQERPAFPLSAFPSTDLNNIPADTKSYIGAQQKRLDTIRTSVKEHSIAAQDRMEKATNAKTNELELSVGDYVYLQIEQQGQGKKFKPTYDGPFVVTNIPSEHLILLRDPNGKRKFKQPVHINRLKLANIREPNPKPYFRRDRTSSSSHSTTEAEVSQSDILSASQGNDNSDELNSQHANELRRSSRQIRLPARYQDSDFTNLDSVASETDNGGVFKVKRILAKKRNKGGFLYLV</sequence>
<reference evidence="4 5" key="1">
    <citation type="submission" date="2020-06" db="EMBL/GenBank/DDBJ databases">
        <authorList>
            <person name="Li R."/>
            <person name="Bekaert M."/>
        </authorList>
    </citation>
    <scope>NUCLEOTIDE SEQUENCE [LARGE SCALE GENOMIC DNA]</scope>
    <source>
        <strain evidence="5">wild</strain>
    </source>
</reference>
<dbReference type="Pfam" id="PF17921">
    <property type="entry name" value="Integrase_H2C2"/>
    <property type="match status" value="1"/>
</dbReference>
<feature type="compositionally biased region" description="Polar residues" evidence="2">
    <location>
        <begin position="248"/>
        <end position="262"/>
    </location>
</feature>
<dbReference type="InterPro" id="IPR050951">
    <property type="entry name" value="Retrovirus_Pol_polyprotein"/>
</dbReference>
<feature type="region of interest" description="Disordered" evidence="2">
    <location>
        <begin position="636"/>
        <end position="693"/>
    </location>
</feature>
<dbReference type="InterPro" id="IPR041588">
    <property type="entry name" value="Integrase_H2C2"/>
</dbReference>
<dbReference type="GO" id="GO:0003676">
    <property type="term" value="F:nucleic acid binding"/>
    <property type="evidence" value="ECO:0007669"/>
    <property type="project" value="InterPro"/>
</dbReference>
<evidence type="ECO:0000313" key="5">
    <source>
        <dbReference type="Proteomes" id="UP000507470"/>
    </source>
</evidence>
<dbReference type="Gene3D" id="3.30.70.270">
    <property type="match status" value="1"/>
</dbReference>
<dbReference type="InterPro" id="IPR012337">
    <property type="entry name" value="RNaseH-like_sf"/>
</dbReference>
<evidence type="ECO:0000313" key="4">
    <source>
        <dbReference type="EMBL" id="CAC5404915.1"/>
    </source>
</evidence>
<accession>A0A6J8DA06</accession>
<dbReference type="AlphaFoldDB" id="A0A6J8DA06"/>